<evidence type="ECO:0000256" key="1">
    <source>
        <dbReference type="SAM" id="Phobius"/>
    </source>
</evidence>
<sequence length="62" mass="7155">MKEENKPMNDAIDHLNKIEGNVGNLANTDLKKLPKPIRYFGYFMMGFFSVGILLIIVLNWLK</sequence>
<dbReference type="Proteomes" id="UP000307756">
    <property type="component" value="Unassembled WGS sequence"/>
</dbReference>
<keyword evidence="3" id="KW-1185">Reference proteome</keyword>
<dbReference type="RefSeq" id="WP_136829771.1">
    <property type="nucleotide sequence ID" value="NZ_SWBM01000001.1"/>
</dbReference>
<comment type="caution">
    <text evidence="2">The sequence shown here is derived from an EMBL/GenBank/DDBJ whole genome shotgun (WGS) entry which is preliminary data.</text>
</comment>
<dbReference type="OrthoDB" id="2456645at2"/>
<evidence type="ECO:0000313" key="2">
    <source>
        <dbReference type="EMBL" id="TKC19022.1"/>
    </source>
</evidence>
<dbReference type="AlphaFoldDB" id="A0A4U1D947"/>
<dbReference type="EMBL" id="SWBM01000001">
    <property type="protein sequence ID" value="TKC19022.1"/>
    <property type="molecule type" value="Genomic_DNA"/>
</dbReference>
<keyword evidence="1" id="KW-0472">Membrane</keyword>
<keyword evidence="1" id="KW-1133">Transmembrane helix</keyword>
<gene>
    <name evidence="2" type="ORF">FA727_05605</name>
</gene>
<accession>A0A4U1D947</accession>
<keyword evidence="1" id="KW-0812">Transmembrane</keyword>
<evidence type="ECO:0000313" key="3">
    <source>
        <dbReference type="Proteomes" id="UP000307756"/>
    </source>
</evidence>
<reference evidence="2 3" key="1">
    <citation type="journal article" date="2011" name="J. Microbiol.">
        <title>Bacillus kyonggiensis sp. nov., isolated from soil of a lettuce field.</title>
        <authorList>
            <person name="Dong K."/>
            <person name="Lee S."/>
        </authorList>
    </citation>
    <scope>NUCLEOTIDE SEQUENCE [LARGE SCALE GENOMIC DNA]</scope>
    <source>
        <strain evidence="2 3">NB22</strain>
    </source>
</reference>
<name>A0A4U1D947_9BACI</name>
<protein>
    <submittedName>
        <fullName evidence="2">Amino acid transporter</fullName>
    </submittedName>
</protein>
<organism evidence="2 3">
    <name type="scientific">Robertmurraya kyonggiensis</name>
    <dbReference type="NCBI Taxonomy" id="1037680"/>
    <lineage>
        <taxon>Bacteria</taxon>
        <taxon>Bacillati</taxon>
        <taxon>Bacillota</taxon>
        <taxon>Bacilli</taxon>
        <taxon>Bacillales</taxon>
        <taxon>Bacillaceae</taxon>
        <taxon>Robertmurraya</taxon>
    </lineage>
</organism>
<feature type="transmembrane region" description="Helical" evidence="1">
    <location>
        <begin position="39"/>
        <end position="61"/>
    </location>
</feature>
<proteinExistence type="predicted"/>